<gene>
    <name evidence="1" type="ORF">NIES593_16430</name>
</gene>
<dbReference type="InterPro" id="IPR049891">
    <property type="entry name" value="CTB"/>
</dbReference>
<comment type="caution">
    <text evidence="1">The sequence shown here is derived from an EMBL/GenBank/DDBJ whole genome shotgun (WGS) entry which is preliminary data.</text>
</comment>
<dbReference type="OrthoDB" id="517485at2"/>
<sequence>MLHQILETDWLSELSDEQQEIVAGGGQLAEINKEIQTAFEASNTLFRNQVKSGPEGSFVTTQIANVSLDTVAEEALKAALPSDSILAGTEL</sequence>
<dbReference type="EMBL" id="MRCB01000022">
    <property type="protein sequence ID" value="OKH21203.1"/>
    <property type="molecule type" value="Genomic_DNA"/>
</dbReference>
<proteinExistence type="predicted"/>
<evidence type="ECO:0000313" key="1">
    <source>
        <dbReference type="EMBL" id="OKH21203.1"/>
    </source>
</evidence>
<dbReference type="AlphaFoldDB" id="A0A1U7HC97"/>
<dbReference type="STRING" id="1921803.NIES593_16430"/>
<dbReference type="NCBIfam" id="NF038167">
    <property type="entry name" value="cyan_ocin_like"/>
    <property type="match status" value="1"/>
</dbReference>
<organism evidence="1 2">
    <name type="scientific">Hydrococcus rivularis NIES-593</name>
    <dbReference type="NCBI Taxonomy" id="1921803"/>
    <lineage>
        <taxon>Bacteria</taxon>
        <taxon>Bacillati</taxon>
        <taxon>Cyanobacteriota</taxon>
        <taxon>Cyanophyceae</taxon>
        <taxon>Pleurocapsales</taxon>
        <taxon>Hydrococcaceae</taxon>
        <taxon>Hydrococcus</taxon>
    </lineage>
</organism>
<name>A0A1U7HC97_9CYAN</name>
<evidence type="ECO:0000313" key="2">
    <source>
        <dbReference type="Proteomes" id="UP000186868"/>
    </source>
</evidence>
<accession>A0A1U7HC97</accession>
<protein>
    <submittedName>
        <fullName evidence="1">Uncharacterized protein</fullName>
    </submittedName>
</protein>
<dbReference type="Proteomes" id="UP000186868">
    <property type="component" value="Unassembled WGS sequence"/>
</dbReference>
<dbReference type="RefSeq" id="WP_073600620.1">
    <property type="nucleotide sequence ID" value="NZ_MRCB01000022.1"/>
</dbReference>
<keyword evidence="2" id="KW-1185">Reference proteome</keyword>
<reference evidence="1 2" key="1">
    <citation type="submission" date="2016-11" db="EMBL/GenBank/DDBJ databases">
        <title>Draft Genome Sequences of Nine Cyanobacterial Strains from Diverse Habitats.</title>
        <authorList>
            <person name="Zhu T."/>
            <person name="Hou S."/>
            <person name="Lu X."/>
            <person name="Hess W.R."/>
        </authorList>
    </citation>
    <scope>NUCLEOTIDE SEQUENCE [LARGE SCALE GENOMIC DNA]</scope>
    <source>
        <strain evidence="1 2">NIES-593</strain>
    </source>
</reference>